<dbReference type="AlphaFoldDB" id="W1PR83"/>
<reference evidence="2" key="1">
    <citation type="journal article" date="2013" name="Science">
        <title>The Amborella genome and the evolution of flowering plants.</title>
        <authorList>
            <consortium name="Amborella Genome Project"/>
        </authorList>
    </citation>
    <scope>NUCLEOTIDE SEQUENCE [LARGE SCALE GENOMIC DNA]</scope>
</reference>
<accession>W1PR83</accession>
<evidence type="ECO:0000313" key="2">
    <source>
        <dbReference type="Proteomes" id="UP000017836"/>
    </source>
</evidence>
<dbReference type="EMBL" id="KI392812">
    <property type="protein sequence ID" value="ERN10568.1"/>
    <property type="molecule type" value="Genomic_DNA"/>
</dbReference>
<sequence>MISRVECKAEDWEIVGAGEGELGRGKRRITGLEDRTRGEGGVTRSNNFRGGGRGRCGGGRAINGRGLGKKRGAAACRWLQRDLRGNRYRRLCHNKGSCLSLDA</sequence>
<dbReference type="HOGENOM" id="CLU_2267378_0_0_1"/>
<evidence type="ECO:0000313" key="1">
    <source>
        <dbReference type="EMBL" id="ERN10568.1"/>
    </source>
</evidence>
<dbReference type="Proteomes" id="UP000017836">
    <property type="component" value="Unassembled WGS sequence"/>
</dbReference>
<keyword evidence="2" id="KW-1185">Reference proteome</keyword>
<name>W1PR83_AMBTC</name>
<dbReference type="Gramene" id="ERN10568">
    <property type="protein sequence ID" value="ERN10568"/>
    <property type="gene ID" value="AMTR_s00028p00074940"/>
</dbReference>
<protein>
    <submittedName>
        <fullName evidence="1">Uncharacterized protein</fullName>
    </submittedName>
</protein>
<organism evidence="1 2">
    <name type="scientific">Amborella trichopoda</name>
    <dbReference type="NCBI Taxonomy" id="13333"/>
    <lineage>
        <taxon>Eukaryota</taxon>
        <taxon>Viridiplantae</taxon>
        <taxon>Streptophyta</taxon>
        <taxon>Embryophyta</taxon>
        <taxon>Tracheophyta</taxon>
        <taxon>Spermatophyta</taxon>
        <taxon>Magnoliopsida</taxon>
        <taxon>Amborellales</taxon>
        <taxon>Amborellaceae</taxon>
        <taxon>Amborella</taxon>
    </lineage>
</organism>
<gene>
    <name evidence="1" type="ORF">AMTR_s00028p00074940</name>
</gene>
<proteinExistence type="predicted"/>